<dbReference type="Pfam" id="PF02634">
    <property type="entry name" value="FdhD-NarQ"/>
    <property type="match status" value="1"/>
</dbReference>
<name>A0A235B3F3_9BACL</name>
<accession>A0A235B3F3</accession>
<dbReference type="InterPro" id="IPR016193">
    <property type="entry name" value="Cytidine_deaminase-like"/>
</dbReference>
<evidence type="ECO:0000256" key="1">
    <source>
        <dbReference type="ARBA" id="ARBA00022490"/>
    </source>
</evidence>
<keyword evidence="4" id="KW-0808">Transferase</keyword>
<dbReference type="Gene3D" id="3.40.140.10">
    <property type="entry name" value="Cytidine Deaminase, domain 2"/>
    <property type="match status" value="1"/>
</dbReference>
<keyword evidence="5" id="KW-1185">Reference proteome</keyword>
<dbReference type="EMBL" id="NOWF01000009">
    <property type="protein sequence ID" value="OYD06771.1"/>
    <property type="molecule type" value="Genomic_DNA"/>
</dbReference>
<dbReference type="Gene3D" id="3.10.20.10">
    <property type="match status" value="1"/>
</dbReference>
<dbReference type="PANTHER" id="PTHR30592:SF1">
    <property type="entry name" value="SULFUR CARRIER PROTEIN FDHD"/>
    <property type="match status" value="1"/>
</dbReference>
<evidence type="ECO:0000256" key="2">
    <source>
        <dbReference type="ARBA" id="ARBA00023150"/>
    </source>
</evidence>
<dbReference type="Proteomes" id="UP000215459">
    <property type="component" value="Unassembled WGS sequence"/>
</dbReference>
<comment type="caution">
    <text evidence="4">The sequence shown here is derived from an EMBL/GenBank/DDBJ whole genome shotgun (WGS) entry which is preliminary data.</text>
</comment>
<reference evidence="4 5" key="1">
    <citation type="submission" date="2017-07" db="EMBL/GenBank/DDBJ databases">
        <title>The genome sequence of Paludifilum halophilum highlights mechanisms for microbial adaptation to high salt environemnts.</title>
        <authorList>
            <person name="Belbahri L."/>
        </authorList>
    </citation>
    <scope>NUCLEOTIDE SEQUENCE [LARGE SCALE GENOMIC DNA]</scope>
    <source>
        <strain evidence="4 5">DSM 102817</strain>
    </source>
</reference>
<dbReference type="GO" id="GO:0005737">
    <property type="term" value="C:cytoplasm"/>
    <property type="evidence" value="ECO:0007669"/>
    <property type="project" value="UniProtKB-SubCell"/>
</dbReference>
<comment type="similarity">
    <text evidence="3">Belongs to the FdhD family.</text>
</comment>
<feature type="binding site" evidence="3">
    <location>
        <begin position="266"/>
        <end position="271"/>
    </location>
    <ligand>
        <name>Mo-bis(molybdopterin guanine dinucleotide)</name>
        <dbReference type="ChEBI" id="CHEBI:60539"/>
    </ligand>
</feature>
<dbReference type="NCBIfam" id="TIGR00129">
    <property type="entry name" value="fdhD_narQ"/>
    <property type="match status" value="1"/>
</dbReference>
<evidence type="ECO:0000313" key="5">
    <source>
        <dbReference type="Proteomes" id="UP000215459"/>
    </source>
</evidence>
<dbReference type="GO" id="GO:0016783">
    <property type="term" value="F:sulfurtransferase activity"/>
    <property type="evidence" value="ECO:0007669"/>
    <property type="project" value="InterPro"/>
</dbReference>
<dbReference type="NCBIfam" id="NF001943">
    <property type="entry name" value="PRK00724.1-2"/>
    <property type="match status" value="1"/>
</dbReference>
<dbReference type="GO" id="GO:0097163">
    <property type="term" value="F:sulfur carrier activity"/>
    <property type="evidence" value="ECO:0007669"/>
    <property type="project" value="UniProtKB-UniRule"/>
</dbReference>
<evidence type="ECO:0000313" key="4">
    <source>
        <dbReference type="EMBL" id="OYD06771.1"/>
    </source>
</evidence>
<feature type="active site" description="Cysteine persulfide intermediate" evidence="3">
    <location>
        <position position="125"/>
    </location>
</feature>
<keyword evidence="1 3" id="KW-0963">Cytoplasm</keyword>
<gene>
    <name evidence="3" type="primary">fdhD</name>
    <name evidence="4" type="ORF">CHM34_14545</name>
</gene>
<proteinExistence type="inferred from homology"/>
<comment type="subcellular location">
    <subcellularLocation>
        <location evidence="3">Cytoplasm</location>
    </subcellularLocation>
</comment>
<dbReference type="AlphaFoldDB" id="A0A235B3F3"/>
<dbReference type="OrthoDB" id="9782042at2"/>
<dbReference type="PIRSF" id="PIRSF015626">
    <property type="entry name" value="FdhD"/>
    <property type="match status" value="1"/>
</dbReference>
<keyword evidence="2 3" id="KW-0501">Molybdenum cofactor biosynthesis</keyword>
<dbReference type="PANTHER" id="PTHR30592">
    <property type="entry name" value="FORMATE DEHYDROGENASE"/>
    <property type="match status" value="1"/>
</dbReference>
<evidence type="ECO:0000256" key="3">
    <source>
        <dbReference type="HAMAP-Rule" id="MF_00187"/>
    </source>
</evidence>
<comment type="function">
    <text evidence="3">Required for formate dehydrogenase (FDH) activity. Acts as a sulfur carrier protein that transfers sulfur from IscS to the molybdenum cofactor prior to its insertion into FDH.</text>
</comment>
<dbReference type="HAMAP" id="MF_00187">
    <property type="entry name" value="FdhD"/>
    <property type="match status" value="1"/>
</dbReference>
<dbReference type="RefSeq" id="WP_094265334.1">
    <property type="nucleotide sequence ID" value="NZ_NOWF01000009.1"/>
</dbReference>
<protein>
    <recommendedName>
        <fullName evidence="3">Sulfur carrier protein FdhD</fullName>
    </recommendedName>
</protein>
<dbReference type="GO" id="GO:0006777">
    <property type="term" value="P:Mo-molybdopterin cofactor biosynthetic process"/>
    <property type="evidence" value="ECO:0007669"/>
    <property type="project" value="UniProtKB-UniRule"/>
</dbReference>
<sequence length="284" mass="31472">MEPFIRKRTSKRRVQQVRSHSIRIRQDALAVEEPMEIRLSFPELDEPFPVAVTMRTPGNDFELAAGFLLTEGILSSADEVHSITYCRDPQTDGRQQYNIVNIRLRPGISVDRNRLQRHFFTNSSCGVCGKASLDAIRIQGIHPVSGDLLIRPSVIHGLGDALRREQDIFDQTGGLHAAGWFDPSGTLIALREDVGRHNAVDKLLGHAFLEKKTPLSDAILMVSGRTSFEIMQKAAVAGIPVVCAVSAPTSLACDTAREFNITLIGFARGERYNIYTGRHRIDNG</sequence>
<organism evidence="4 5">
    <name type="scientific">Paludifilum halophilum</name>
    <dbReference type="NCBI Taxonomy" id="1642702"/>
    <lineage>
        <taxon>Bacteria</taxon>
        <taxon>Bacillati</taxon>
        <taxon>Bacillota</taxon>
        <taxon>Bacilli</taxon>
        <taxon>Bacillales</taxon>
        <taxon>Thermoactinomycetaceae</taxon>
        <taxon>Paludifilum</taxon>
    </lineage>
</organism>
<dbReference type="SUPFAM" id="SSF53927">
    <property type="entry name" value="Cytidine deaminase-like"/>
    <property type="match status" value="1"/>
</dbReference>
<dbReference type="InterPro" id="IPR003786">
    <property type="entry name" value="FdhD"/>
</dbReference>